<dbReference type="UniPathway" id="UPA00037"/>
<keyword evidence="7 19" id="KW-0444">Lipid biosynthesis</keyword>
<comment type="subcellular location">
    <subcellularLocation>
        <location evidence="1">Cell inner membrane</location>
        <topology evidence="1">Multi-pass membrane protein</topology>
    </subcellularLocation>
    <subcellularLocation>
        <location evidence="19">Cell membrane</location>
        <topology evidence="19">Multi-pass membrane protein</topology>
    </subcellularLocation>
</comment>
<comment type="similarity">
    <text evidence="3 19">Belongs to the glycosyltransferase 83 family.</text>
</comment>
<feature type="transmembrane region" description="Helical" evidence="19">
    <location>
        <begin position="187"/>
        <end position="214"/>
    </location>
</feature>
<organism evidence="21 22">
    <name type="scientific">Pseudomonas moraviensis</name>
    <dbReference type="NCBI Taxonomy" id="321662"/>
    <lineage>
        <taxon>Bacteria</taxon>
        <taxon>Pseudomonadati</taxon>
        <taxon>Pseudomonadota</taxon>
        <taxon>Gammaproteobacteria</taxon>
        <taxon>Pseudomonadales</taxon>
        <taxon>Pseudomonadaceae</taxon>
        <taxon>Pseudomonas</taxon>
    </lineage>
</organism>
<comment type="pathway">
    <text evidence="2 19">Lipopolysaccharide metabolism; 4-amino-4-deoxy-beta-L-arabinose-lipid A biosynthesis.</text>
</comment>
<feature type="transmembrane region" description="Helical" evidence="19">
    <location>
        <begin position="425"/>
        <end position="445"/>
    </location>
</feature>
<gene>
    <name evidence="19" type="primary">arnT</name>
    <name evidence="21" type="ORF">CKQ80_27830</name>
</gene>
<feature type="transmembrane region" description="Helical" evidence="19">
    <location>
        <begin position="370"/>
        <end position="387"/>
    </location>
</feature>
<dbReference type="AlphaFoldDB" id="A0A2A2PTF8"/>
<dbReference type="Pfam" id="PF02366">
    <property type="entry name" value="PMT"/>
    <property type="match status" value="1"/>
</dbReference>
<keyword evidence="15 19" id="KW-0443">Lipid metabolism</keyword>
<dbReference type="GO" id="GO:0006493">
    <property type="term" value="P:protein O-linked glycosylation"/>
    <property type="evidence" value="ECO:0007669"/>
    <property type="project" value="InterPro"/>
</dbReference>
<evidence type="ECO:0000256" key="4">
    <source>
        <dbReference type="ARBA" id="ARBA00012056"/>
    </source>
</evidence>
<dbReference type="PANTHER" id="PTHR33908:SF3">
    <property type="entry name" value="UNDECAPRENYL PHOSPHATE-ALPHA-4-AMINO-4-DEOXY-L-ARABINOSE ARABINOSYL TRANSFERASE"/>
    <property type="match status" value="1"/>
</dbReference>
<dbReference type="RefSeq" id="WP_095669190.1">
    <property type="nucleotide sequence ID" value="NZ_NRSS01000004.1"/>
</dbReference>
<keyword evidence="12 19" id="KW-0812">Transmembrane</keyword>
<feature type="transmembrane region" description="Helical" evidence="19">
    <location>
        <begin position="133"/>
        <end position="153"/>
    </location>
</feature>
<comment type="catalytic activity">
    <reaction evidence="18 19">
        <text>4-amino-4-deoxy-alpha-L-arabinopyranosyl di-trans,octa-cis-undecaprenyl phosphate + lipid IVA = lipid IIA + di-trans,octa-cis-undecaprenyl phosphate.</text>
        <dbReference type="EC" id="2.4.2.43"/>
    </reaction>
</comment>
<dbReference type="HAMAP" id="MF_01165">
    <property type="entry name" value="ArnT_transfer"/>
    <property type="match status" value="1"/>
</dbReference>
<reference evidence="21 22" key="1">
    <citation type="submission" date="2017-08" db="EMBL/GenBank/DDBJ databases">
        <title>Draft Genome Sequence of Pseudomonas moraviensis TYU6, isolated from Taxus cuspidata by using PacBio Single-Molecule Real-Time Technology.</title>
        <authorList>
            <person name="Baek K.-H."/>
            <person name="Mishra A.K."/>
        </authorList>
    </citation>
    <scope>NUCLEOTIDE SEQUENCE [LARGE SCALE GENOMIC DNA]</scope>
    <source>
        <strain evidence="21 22">TYU6</strain>
    </source>
</reference>
<keyword evidence="22" id="KW-1185">Reference proteome</keyword>
<dbReference type="InterPro" id="IPR003342">
    <property type="entry name" value="ArnT-like_N"/>
</dbReference>
<dbReference type="GO" id="GO:0000030">
    <property type="term" value="F:mannosyltransferase activity"/>
    <property type="evidence" value="ECO:0007669"/>
    <property type="project" value="InterPro"/>
</dbReference>
<dbReference type="GO" id="GO:0010041">
    <property type="term" value="P:response to iron(III) ion"/>
    <property type="evidence" value="ECO:0007669"/>
    <property type="project" value="TreeGrafter"/>
</dbReference>
<keyword evidence="11 19" id="KW-0808">Transferase</keyword>
<feature type="transmembrane region" description="Helical" evidence="19">
    <location>
        <begin position="280"/>
        <end position="302"/>
    </location>
</feature>
<accession>A0A2A2PTF8</accession>
<keyword evidence="14 19" id="KW-1133">Transmembrane helix</keyword>
<evidence type="ECO:0000256" key="19">
    <source>
        <dbReference type="HAMAP-Rule" id="MF_01165"/>
    </source>
</evidence>
<keyword evidence="8" id="KW-0997">Cell inner membrane</keyword>
<evidence type="ECO:0000256" key="18">
    <source>
        <dbReference type="ARBA" id="ARBA00034054"/>
    </source>
</evidence>
<feature type="transmembrane region" description="Helical" evidence="19">
    <location>
        <begin position="399"/>
        <end position="418"/>
    </location>
</feature>
<evidence type="ECO:0000256" key="14">
    <source>
        <dbReference type="ARBA" id="ARBA00022989"/>
    </source>
</evidence>
<evidence type="ECO:0000259" key="20">
    <source>
        <dbReference type="Pfam" id="PF02366"/>
    </source>
</evidence>
<dbReference type="GO" id="GO:0103015">
    <property type="term" value="F:4-amino-4-deoxy-L-arabinose transferase activity"/>
    <property type="evidence" value="ECO:0007669"/>
    <property type="project" value="UniProtKB-EC"/>
</dbReference>
<evidence type="ECO:0000256" key="8">
    <source>
        <dbReference type="ARBA" id="ARBA00022519"/>
    </source>
</evidence>
<dbReference type="InterPro" id="IPR022839">
    <property type="entry name" value="ArnT"/>
</dbReference>
<feature type="transmembrane region" description="Helical" evidence="19">
    <location>
        <begin position="103"/>
        <end position="121"/>
    </location>
</feature>
<dbReference type="GO" id="GO:0009103">
    <property type="term" value="P:lipopolysaccharide biosynthetic process"/>
    <property type="evidence" value="ECO:0007669"/>
    <property type="project" value="UniProtKB-KW"/>
</dbReference>
<evidence type="ECO:0000256" key="11">
    <source>
        <dbReference type="ARBA" id="ARBA00022679"/>
    </source>
</evidence>
<dbReference type="Proteomes" id="UP000217830">
    <property type="component" value="Unassembled WGS sequence"/>
</dbReference>
<dbReference type="GO" id="GO:0005886">
    <property type="term" value="C:plasma membrane"/>
    <property type="evidence" value="ECO:0007669"/>
    <property type="project" value="UniProtKB-SubCell"/>
</dbReference>
<feature type="transmembrane region" description="Helical" evidence="19">
    <location>
        <begin position="314"/>
        <end position="332"/>
    </location>
</feature>
<evidence type="ECO:0000256" key="12">
    <source>
        <dbReference type="ARBA" id="ARBA00022692"/>
    </source>
</evidence>
<evidence type="ECO:0000256" key="5">
    <source>
        <dbReference type="ARBA" id="ARBA00015532"/>
    </source>
</evidence>
<evidence type="ECO:0000256" key="1">
    <source>
        <dbReference type="ARBA" id="ARBA00004429"/>
    </source>
</evidence>
<keyword evidence="13 19" id="KW-0448">Lipopolysaccharide biosynthesis</keyword>
<keyword evidence="10 19" id="KW-0328">Glycosyltransferase</keyword>
<evidence type="ECO:0000256" key="16">
    <source>
        <dbReference type="ARBA" id="ARBA00023136"/>
    </source>
</evidence>
<evidence type="ECO:0000256" key="3">
    <source>
        <dbReference type="ARBA" id="ARBA00010814"/>
    </source>
</evidence>
<evidence type="ECO:0000313" key="22">
    <source>
        <dbReference type="Proteomes" id="UP000217830"/>
    </source>
</evidence>
<feature type="transmembrane region" description="Helical" evidence="19">
    <location>
        <begin position="338"/>
        <end position="358"/>
    </location>
</feature>
<dbReference type="GO" id="GO:0009245">
    <property type="term" value="P:lipid A biosynthetic process"/>
    <property type="evidence" value="ECO:0007669"/>
    <property type="project" value="UniProtKB-UniRule"/>
</dbReference>
<sequence>MTSENKPLHHAALNLPRLHQSTLIERFAIPGLVLAFVVFYLLPLMTHGLWIPDETRYGQISQEMLQSGNWVAPHFMGIRYFEKPIAGYWMIAIGQAIFGENLFGVRIASALSTGVSVWLAYLLARRLWNNPRISAACALLYMSFGLIAGQAGYANLDPQFTLWVNLSLVAIWFAIDSNTPRARLGGWALLGFACGMGLMTKGFLALMLPVLIALPYMIWQRRFGELVRYGLVAVAVAALVSVPWALAVHYREPDFWRFFFWHEHIRRFAAGEDAQHARPWWFYLPLLFASTLPWALLLPSTLLRTWREKRDPKIAFLALWFLLPLAFFSASSGKLPTYIMPCLLPLALLMGYTVMNWIADQNGRVLRINGVVNVLLAIAALVALIYLQATREIYEHTEMFSLSLGYIVLLGWLIAGALQTVRPLTLWAMPALGIGLLVALLPAAMPATVVNSKMPDQFIAEHQQELSQTRSLLSNDLGAASALSWRLRRPQVDLFNTVGELKYGLDDPAMASRKVSLDGVGEWMTEARKKGSVGVVMRVNSTSDEQQLELLPIDGQHFRRGNLEIFIFAQSKP</sequence>
<keyword evidence="6 19" id="KW-1003">Cell membrane</keyword>
<comment type="caution">
    <text evidence="21">The sequence shown here is derived from an EMBL/GenBank/DDBJ whole genome shotgun (WGS) entry which is preliminary data.</text>
</comment>
<evidence type="ECO:0000256" key="17">
    <source>
        <dbReference type="ARBA" id="ARBA00025446"/>
    </source>
</evidence>
<dbReference type="NCBIfam" id="NF009784">
    <property type="entry name" value="PRK13279.1"/>
    <property type="match status" value="1"/>
</dbReference>
<name>A0A2A2PTF8_9PSED</name>
<evidence type="ECO:0000313" key="21">
    <source>
        <dbReference type="EMBL" id="PAW58936.1"/>
    </source>
</evidence>
<keyword evidence="16 19" id="KW-0472">Membrane</keyword>
<feature type="transmembrane region" description="Helical" evidence="19">
    <location>
        <begin position="226"/>
        <end position="246"/>
    </location>
</feature>
<evidence type="ECO:0000256" key="13">
    <source>
        <dbReference type="ARBA" id="ARBA00022985"/>
    </source>
</evidence>
<evidence type="ECO:0000256" key="15">
    <source>
        <dbReference type="ARBA" id="ARBA00023098"/>
    </source>
</evidence>
<feature type="transmembrane region" description="Helical" evidence="19">
    <location>
        <begin position="27"/>
        <end position="50"/>
    </location>
</feature>
<evidence type="ECO:0000256" key="10">
    <source>
        <dbReference type="ARBA" id="ARBA00022676"/>
    </source>
</evidence>
<evidence type="ECO:0000256" key="6">
    <source>
        <dbReference type="ARBA" id="ARBA00022475"/>
    </source>
</evidence>
<keyword evidence="9 19" id="KW-0441">Lipid A biosynthesis</keyword>
<dbReference type="PANTHER" id="PTHR33908">
    <property type="entry name" value="MANNOSYLTRANSFERASE YKCB-RELATED"/>
    <property type="match status" value="1"/>
</dbReference>
<evidence type="ECO:0000256" key="2">
    <source>
        <dbReference type="ARBA" id="ARBA00005200"/>
    </source>
</evidence>
<dbReference type="InterPro" id="IPR050297">
    <property type="entry name" value="LipidA_mod_glycosyltrf_83"/>
</dbReference>
<proteinExistence type="inferred from homology"/>
<dbReference type="EC" id="2.4.2.43" evidence="4 19"/>
<dbReference type="EMBL" id="NRST01000001">
    <property type="protein sequence ID" value="PAW58936.1"/>
    <property type="molecule type" value="Genomic_DNA"/>
</dbReference>
<comment type="function">
    <text evidence="17 19">Catalyzes the transfer of the L-Ara4N moiety of the glycolipid undecaprenyl phosphate-alpha-L-Ara4N to lipid A. The modified arabinose is attached to lipid A and is required for resistance to polymyxin and cationic antimicrobial peptides.</text>
</comment>
<feature type="domain" description="ArnT-like N-terminal" evidence="20">
    <location>
        <begin position="30"/>
        <end position="259"/>
    </location>
</feature>
<protein>
    <recommendedName>
        <fullName evidence="5 19">Undecaprenyl phosphate-alpha-4-amino-4-deoxy-L-arabinose arabinosyl transferase</fullName>
        <ecNumber evidence="4 19">2.4.2.43</ecNumber>
    </recommendedName>
    <alternativeName>
        <fullName evidence="19">4-amino-4-deoxy-L-arabinose lipid A transferase</fullName>
    </alternativeName>
    <alternativeName>
        <fullName evidence="19">Lipid IV(A) 4-amino-4-deoxy-L-arabinosyltransferase</fullName>
    </alternativeName>
    <alternativeName>
        <fullName evidence="19">Undecaprenyl phosphate-alpha-L-Ara4N transferase</fullName>
    </alternativeName>
</protein>
<evidence type="ECO:0000256" key="7">
    <source>
        <dbReference type="ARBA" id="ARBA00022516"/>
    </source>
</evidence>
<evidence type="ECO:0000256" key="9">
    <source>
        <dbReference type="ARBA" id="ARBA00022556"/>
    </source>
</evidence>